<feature type="binding site" evidence="3">
    <location>
        <begin position="152"/>
        <end position="156"/>
    </location>
    <ligand>
        <name>NADP(+)</name>
        <dbReference type="ChEBI" id="CHEBI:58349"/>
    </ligand>
</feature>
<comment type="catalytic activity">
    <reaction evidence="3">
        <text>shikimate + NADP(+) = 3-dehydroshikimate + NADPH + H(+)</text>
        <dbReference type="Rhea" id="RHEA:17737"/>
        <dbReference type="ChEBI" id="CHEBI:15378"/>
        <dbReference type="ChEBI" id="CHEBI:16630"/>
        <dbReference type="ChEBI" id="CHEBI:36208"/>
        <dbReference type="ChEBI" id="CHEBI:57783"/>
        <dbReference type="ChEBI" id="CHEBI:58349"/>
        <dbReference type="EC" id="1.1.1.25"/>
    </reaction>
</comment>
<keyword evidence="3" id="KW-0560">Oxidoreductase</keyword>
<dbReference type="GO" id="GO:0009073">
    <property type="term" value="P:aromatic amino acid family biosynthetic process"/>
    <property type="evidence" value="ECO:0007669"/>
    <property type="project" value="UniProtKB-KW"/>
</dbReference>
<feature type="binding site" evidence="3">
    <location>
        <begin position="36"/>
        <end position="38"/>
    </location>
    <ligand>
        <name>shikimate</name>
        <dbReference type="ChEBI" id="CHEBI:36208"/>
    </ligand>
</feature>
<dbReference type="PANTHER" id="PTHR21089">
    <property type="entry name" value="SHIKIMATE DEHYDROGENASE"/>
    <property type="match status" value="1"/>
</dbReference>
<dbReference type="GO" id="GO:0019632">
    <property type="term" value="P:shikimate metabolic process"/>
    <property type="evidence" value="ECO:0007669"/>
    <property type="project" value="TreeGrafter"/>
</dbReference>
<dbReference type="GO" id="GO:0009423">
    <property type="term" value="P:chorismate biosynthetic process"/>
    <property type="evidence" value="ECO:0007669"/>
    <property type="project" value="UniProtKB-UniRule"/>
</dbReference>
<evidence type="ECO:0000313" key="5">
    <source>
        <dbReference type="EMBL" id="KDN18962.1"/>
    </source>
</evidence>
<dbReference type="PANTHER" id="PTHR21089:SF1">
    <property type="entry name" value="BIFUNCTIONAL 3-DEHYDROQUINATE DEHYDRATASE_SHIKIMATE DEHYDROGENASE, CHLOROPLASTIC"/>
    <property type="match status" value="1"/>
</dbReference>
<proteinExistence type="inferred from homology"/>
<keyword evidence="2 3" id="KW-0057">Aromatic amino acid biosynthesis</keyword>
<dbReference type="GO" id="GO:0005829">
    <property type="term" value="C:cytosol"/>
    <property type="evidence" value="ECO:0007669"/>
    <property type="project" value="TreeGrafter"/>
</dbReference>
<keyword evidence="3" id="KW-0521">NADP</keyword>
<feature type="binding site" evidence="3">
    <location>
        <position position="244"/>
    </location>
    <ligand>
        <name>NADP(+)</name>
        <dbReference type="ChEBI" id="CHEBI:58349"/>
    </ligand>
</feature>
<dbReference type="InterPro" id="IPR046346">
    <property type="entry name" value="Aminoacid_DH-like_N_sf"/>
</dbReference>
<dbReference type="InterPro" id="IPR022893">
    <property type="entry name" value="Shikimate_DH_fam"/>
</dbReference>
<dbReference type="EMBL" id="JMQI01000058">
    <property type="protein sequence ID" value="KDN18962.1"/>
    <property type="molecule type" value="Genomic_DNA"/>
</dbReference>
<dbReference type="GO" id="GO:0050661">
    <property type="term" value="F:NADP binding"/>
    <property type="evidence" value="ECO:0007669"/>
    <property type="project" value="TreeGrafter"/>
</dbReference>
<dbReference type="EC" id="1.1.1.25" evidence="3"/>
<dbReference type="eggNOG" id="COG0169">
    <property type="taxonomic scope" value="Bacteria"/>
</dbReference>
<evidence type="ECO:0000259" key="4">
    <source>
        <dbReference type="Pfam" id="PF08501"/>
    </source>
</evidence>
<dbReference type="Gene3D" id="3.40.50.720">
    <property type="entry name" value="NAD(P)-binding Rossmann-like Domain"/>
    <property type="match status" value="1"/>
</dbReference>
<protein>
    <recommendedName>
        <fullName evidence="3">Shikimate dehydrogenase (NADP(+))</fullName>
        <shortName evidence="3">SDH</shortName>
        <ecNumber evidence="3">1.1.1.25</ecNumber>
    </recommendedName>
</protein>
<dbReference type="InterPro" id="IPR013708">
    <property type="entry name" value="Shikimate_DH-bd_N"/>
</dbReference>
<dbReference type="STRING" id="287986.DV20_27520"/>
<dbReference type="GO" id="GO:0008652">
    <property type="term" value="P:amino acid biosynthetic process"/>
    <property type="evidence" value="ECO:0007669"/>
    <property type="project" value="UniProtKB-KW"/>
</dbReference>
<comment type="function">
    <text evidence="3">Involved in the biosynthesis of the chorismate, which leads to the biosynthesis of aromatic amino acids. Catalyzes the reversible NADPH linked reduction of 3-dehydroshikimate (DHSA) to yield shikimate (SA).</text>
</comment>
<comment type="subunit">
    <text evidence="3">Homodimer.</text>
</comment>
<dbReference type="SUPFAM" id="SSF51735">
    <property type="entry name" value="NAD(P)-binding Rossmann-fold domains"/>
    <property type="match status" value="1"/>
</dbReference>
<accession>A0A066TZB4</accession>
<dbReference type="AlphaFoldDB" id="A0A066TZB4"/>
<feature type="binding site" evidence="3">
    <location>
        <position position="267"/>
    </location>
    <ligand>
        <name>NADP(+)</name>
        <dbReference type="ChEBI" id="CHEBI:58349"/>
    </ligand>
</feature>
<comment type="caution">
    <text evidence="3">Lacks conserved residue(s) required for the propagation of feature annotation.</text>
</comment>
<feature type="domain" description="Shikimate dehydrogenase substrate binding N-terminal" evidence="4">
    <location>
        <begin position="28"/>
        <end position="115"/>
    </location>
</feature>
<dbReference type="CDD" id="cd01065">
    <property type="entry name" value="NAD_bind_Shikimate_DH"/>
    <property type="match status" value="1"/>
</dbReference>
<feature type="binding site" evidence="3">
    <location>
        <position position="246"/>
    </location>
    <ligand>
        <name>shikimate</name>
        <dbReference type="ChEBI" id="CHEBI:36208"/>
    </ligand>
</feature>
<comment type="caution">
    <text evidence="5">The sequence shown here is derived from an EMBL/GenBank/DDBJ whole genome shotgun (WGS) entry which is preliminary data.</text>
</comment>
<dbReference type="Pfam" id="PF08501">
    <property type="entry name" value="Shikimate_dh_N"/>
    <property type="match status" value="1"/>
</dbReference>
<feature type="binding site" evidence="3">
    <location>
        <position position="274"/>
    </location>
    <ligand>
        <name>shikimate</name>
        <dbReference type="ChEBI" id="CHEBI:36208"/>
    </ligand>
</feature>
<feature type="binding site" evidence="3">
    <location>
        <position position="128"/>
    </location>
    <ligand>
        <name>shikimate</name>
        <dbReference type="ChEBI" id="CHEBI:36208"/>
    </ligand>
</feature>
<feature type="binding site" evidence="3">
    <location>
        <position position="113"/>
    </location>
    <ligand>
        <name>shikimate</name>
        <dbReference type="ChEBI" id="CHEBI:36208"/>
    </ligand>
</feature>
<feature type="active site" description="Proton acceptor" evidence="3">
    <location>
        <position position="92"/>
    </location>
</feature>
<dbReference type="UniPathway" id="UPA00053">
    <property type="reaction ID" value="UER00087"/>
</dbReference>
<evidence type="ECO:0000256" key="3">
    <source>
        <dbReference type="HAMAP-Rule" id="MF_00222"/>
    </source>
</evidence>
<organism evidence="5 6">
    <name type="scientific">Amycolatopsis rifamycinica</name>
    <dbReference type="NCBI Taxonomy" id="287986"/>
    <lineage>
        <taxon>Bacteria</taxon>
        <taxon>Bacillati</taxon>
        <taxon>Actinomycetota</taxon>
        <taxon>Actinomycetes</taxon>
        <taxon>Pseudonocardiales</taxon>
        <taxon>Pseudonocardiaceae</taxon>
        <taxon>Amycolatopsis</taxon>
    </lineage>
</organism>
<feature type="binding site" evidence="3">
    <location>
        <position position="88"/>
    </location>
    <ligand>
        <name>shikimate</name>
        <dbReference type="ChEBI" id="CHEBI:36208"/>
    </ligand>
</feature>
<comment type="pathway">
    <text evidence="1 3">Metabolic intermediate biosynthesis; chorismate biosynthesis; chorismate from D-erythrose 4-phosphate and phosphoenolpyruvate: step 4/7.</text>
</comment>
<evidence type="ECO:0000256" key="1">
    <source>
        <dbReference type="ARBA" id="ARBA00004871"/>
    </source>
</evidence>
<dbReference type="HAMAP" id="MF_00222">
    <property type="entry name" value="Shikimate_DH_AroE"/>
    <property type="match status" value="1"/>
</dbReference>
<dbReference type="InterPro" id="IPR036291">
    <property type="entry name" value="NAD(P)-bd_dom_sf"/>
</dbReference>
<dbReference type="SUPFAM" id="SSF53223">
    <property type="entry name" value="Aminoacid dehydrogenase-like, N-terminal domain"/>
    <property type="match status" value="1"/>
</dbReference>
<dbReference type="NCBIfam" id="NF009201">
    <property type="entry name" value="PRK12549.1"/>
    <property type="match status" value="1"/>
</dbReference>
<dbReference type="GO" id="GO:0004764">
    <property type="term" value="F:shikimate 3-dehydrogenase (NADP+) activity"/>
    <property type="evidence" value="ECO:0007669"/>
    <property type="project" value="UniProtKB-UniRule"/>
</dbReference>
<reference evidence="5 6" key="1">
    <citation type="submission" date="2014-05" db="EMBL/GenBank/DDBJ databases">
        <title>Draft genome sequence of Amycolatopsis rifamycinica DSM 46095.</title>
        <authorList>
            <person name="Lal R."/>
            <person name="Saxena A."/>
            <person name="Kumari R."/>
            <person name="Mukherjee U."/>
            <person name="Singh P."/>
            <person name="Sangwan N."/>
            <person name="Mahato N.K."/>
        </authorList>
    </citation>
    <scope>NUCLEOTIDE SEQUENCE [LARGE SCALE GENOMIC DNA]</scope>
    <source>
        <strain evidence="5 6">DSM 46095</strain>
    </source>
</reference>
<evidence type="ECO:0000256" key="2">
    <source>
        <dbReference type="ARBA" id="ARBA00023141"/>
    </source>
</evidence>
<dbReference type="Gene3D" id="3.40.50.10860">
    <property type="entry name" value="Leucine Dehydrogenase, chain A, domain 1"/>
    <property type="match status" value="1"/>
</dbReference>
<sequence length="312" mass="31431">MLVSLSSATEAIRAHAARATPGTVLTGLIGAGVGPSLSPPLHEAEARRLGLDLVYARFDLDDHDVPSTAVGPMLAAAREAGYRGLNITHPCKQLVLGHLDELSPDAAALAAVNTVVFEDGRAIGHNTDWSGFARGLETGLPGVDLGAVVVLGAGGAGAAVAHGLLTAGAGRVQVFDLDPGRAAGLAGALAGRFGAGRASAGTDLETAVGAADGLVHATPTGMAAHPGLPLPAALLRPDLWVAEVVYRPLETGLVRTARALGARVLDGGRMAVFQAAGAFALFTGTEPDAARMLDHFAALTASPERQPADVLD</sequence>
<gene>
    <name evidence="3" type="primary">aroE</name>
    <name evidence="5" type="ORF">DV20_27520</name>
</gene>
<comment type="similarity">
    <text evidence="3">Belongs to the shikimate dehydrogenase family.</text>
</comment>
<dbReference type="Proteomes" id="UP000027345">
    <property type="component" value="Unassembled WGS sequence"/>
</dbReference>
<keyword evidence="3" id="KW-0028">Amino-acid biosynthesis</keyword>
<name>A0A066TZB4_9PSEU</name>
<evidence type="ECO:0000313" key="6">
    <source>
        <dbReference type="Proteomes" id="UP000027345"/>
    </source>
</evidence>
<keyword evidence="6" id="KW-1185">Reference proteome</keyword>